<dbReference type="RefSeq" id="WP_344807165.1">
    <property type="nucleotide sequence ID" value="NZ_BAABAB010000026.1"/>
</dbReference>
<dbReference type="Gene3D" id="3.40.50.2300">
    <property type="match status" value="2"/>
</dbReference>
<name>A0ABP7AEQ1_9ACTN</name>
<gene>
    <name evidence="6" type="ORF">GCM10022236_36260</name>
</gene>
<dbReference type="EMBL" id="BAABAB010000026">
    <property type="protein sequence ID" value="GAA3630502.1"/>
    <property type="molecule type" value="Genomic_DNA"/>
</dbReference>
<evidence type="ECO:0000256" key="1">
    <source>
        <dbReference type="ARBA" id="ARBA00023015"/>
    </source>
</evidence>
<comment type="caution">
    <text evidence="6">The sequence shown here is derived from an EMBL/GenBank/DDBJ whole genome shotgun (WGS) entry which is preliminary data.</text>
</comment>
<proteinExistence type="predicted"/>
<keyword evidence="7" id="KW-1185">Reference proteome</keyword>
<feature type="compositionally biased region" description="Polar residues" evidence="4">
    <location>
        <begin position="286"/>
        <end position="296"/>
    </location>
</feature>
<evidence type="ECO:0000313" key="6">
    <source>
        <dbReference type="EMBL" id="GAA3630502.1"/>
    </source>
</evidence>
<evidence type="ECO:0000313" key="7">
    <source>
        <dbReference type="Proteomes" id="UP001501490"/>
    </source>
</evidence>
<dbReference type="InterPro" id="IPR028082">
    <property type="entry name" value="Peripla_BP_I"/>
</dbReference>
<organism evidence="6 7">
    <name type="scientific">Microlunatus ginsengisoli</name>
    <dbReference type="NCBI Taxonomy" id="363863"/>
    <lineage>
        <taxon>Bacteria</taxon>
        <taxon>Bacillati</taxon>
        <taxon>Actinomycetota</taxon>
        <taxon>Actinomycetes</taxon>
        <taxon>Propionibacteriales</taxon>
        <taxon>Propionibacteriaceae</taxon>
        <taxon>Microlunatus</taxon>
    </lineage>
</organism>
<dbReference type="InterPro" id="IPR046335">
    <property type="entry name" value="LacI/GalR-like_sensor"/>
</dbReference>
<dbReference type="PANTHER" id="PTHR30146">
    <property type="entry name" value="LACI-RELATED TRANSCRIPTIONAL REPRESSOR"/>
    <property type="match status" value="1"/>
</dbReference>
<evidence type="ECO:0000259" key="5">
    <source>
        <dbReference type="Pfam" id="PF13377"/>
    </source>
</evidence>
<protein>
    <submittedName>
        <fullName evidence="6">Substrate-binding domain-containing protein</fullName>
    </submittedName>
</protein>
<dbReference type="PANTHER" id="PTHR30146:SF155">
    <property type="entry name" value="ALANINE RACEMASE"/>
    <property type="match status" value="1"/>
</dbReference>
<accession>A0ABP7AEQ1</accession>
<reference evidence="7" key="1">
    <citation type="journal article" date="2019" name="Int. J. Syst. Evol. Microbiol.">
        <title>The Global Catalogue of Microorganisms (GCM) 10K type strain sequencing project: providing services to taxonomists for standard genome sequencing and annotation.</title>
        <authorList>
            <consortium name="The Broad Institute Genomics Platform"/>
            <consortium name="The Broad Institute Genome Sequencing Center for Infectious Disease"/>
            <person name="Wu L."/>
            <person name="Ma J."/>
        </authorList>
    </citation>
    <scope>NUCLEOTIDE SEQUENCE [LARGE SCALE GENOMIC DNA]</scope>
    <source>
        <strain evidence="7">JCM 16929</strain>
    </source>
</reference>
<feature type="region of interest" description="Disordered" evidence="4">
    <location>
        <begin position="265"/>
        <end position="296"/>
    </location>
</feature>
<keyword evidence="2" id="KW-0238">DNA-binding</keyword>
<evidence type="ECO:0000256" key="2">
    <source>
        <dbReference type="ARBA" id="ARBA00023125"/>
    </source>
</evidence>
<dbReference type="Pfam" id="PF13377">
    <property type="entry name" value="Peripla_BP_3"/>
    <property type="match status" value="1"/>
</dbReference>
<feature type="domain" description="Transcriptional regulator LacI/GalR-like sensor" evidence="5">
    <location>
        <begin position="119"/>
        <end position="276"/>
    </location>
</feature>
<evidence type="ECO:0000256" key="3">
    <source>
        <dbReference type="ARBA" id="ARBA00023163"/>
    </source>
</evidence>
<keyword evidence="3" id="KW-0804">Transcription</keyword>
<sequence length="296" mass="31139">MADPGGPVGLVINRPPRLLGLEPFLIELMEGIEEVFSPLDRSVLFNIATSHEQEIAIWRRWTEQGAVDALVMLDIYPDDDRLPVLADLGVPAVVLGGPRGVLPFSNVYVDSAAGAAQAVDALADLGHRRIAYVSGPRRLLHSQTRSEAFLAQCAARDCRGVLVEGDYYETSGHDATLDLLSLDDAPTAIFYDNVVMAVAGLGVLGDRGLSVPADVSLMVWDDTALSRLTPPGLTVVAVDVHSLGVAVADAVLAVLGGAPVTTYDAPSPKVRLRGSTGPAPGRSGESGESGTQEVRE</sequence>
<dbReference type="Proteomes" id="UP001501490">
    <property type="component" value="Unassembled WGS sequence"/>
</dbReference>
<keyword evidence="1" id="KW-0805">Transcription regulation</keyword>
<dbReference type="SUPFAM" id="SSF53822">
    <property type="entry name" value="Periplasmic binding protein-like I"/>
    <property type="match status" value="1"/>
</dbReference>
<evidence type="ECO:0000256" key="4">
    <source>
        <dbReference type="SAM" id="MobiDB-lite"/>
    </source>
</evidence>